<dbReference type="InterPro" id="IPR027450">
    <property type="entry name" value="AlkB-like"/>
</dbReference>
<dbReference type="RefSeq" id="WP_109862329.1">
    <property type="nucleotide sequence ID" value="NZ_JBHRTS010000001.1"/>
</dbReference>
<dbReference type="Gene3D" id="2.60.120.590">
    <property type="entry name" value="Alpha-ketoglutarate-dependent dioxygenase AlkB-like"/>
    <property type="match status" value="1"/>
</dbReference>
<evidence type="ECO:0000256" key="5">
    <source>
        <dbReference type="ARBA" id="ARBA00023004"/>
    </source>
</evidence>
<keyword evidence="3 7" id="KW-0223">Dioxygenase</keyword>
<dbReference type="PANTHER" id="PTHR16557:SF2">
    <property type="entry name" value="NUCLEIC ACID DIOXYGENASE ALKBH1"/>
    <property type="match status" value="1"/>
</dbReference>
<evidence type="ECO:0000256" key="4">
    <source>
        <dbReference type="ARBA" id="ARBA00023002"/>
    </source>
</evidence>
<evidence type="ECO:0000259" key="6">
    <source>
        <dbReference type="PROSITE" id="PS51471"/>
    </source>
</evidence>
<reference evidence="8" key="1">
    <citation type="journal article" date="2019" name="Int. J. Syst. Evol. Microbiol.">
        <title>The Global Catalogue of Microorganisms (GCM) 10K type strain sequencing project: providing services to taxonomists for standard genome sequencing and annotation.</title>
        <authorList>
            <consortium name="The Broad Institute Genomics Platform"/>
            <consortium name="The Broad Institute Genome Sequencing Center for Infectious Disease"/>
            <person name="Wu L."/>
            <person name="Ma J."/>
        </authorList>
    </citation>
    <scope>NUCLEOTIDE SEQUENCE [LARGE SCALE GENOMIC DNA]</scope>
    <source>
        <strain evidence="8">KCTC 42953</strain>
    </source>
</reference>
<feature type="domain" description="Fe2OG dioxygenase" evidence="6">
    <location>
        <begin position="111"/>
        <end position="210"/>
    </location>
</feature>
<evidence type="ECO:0000313" key="7">
    <source>
        <dbReference type="EMBL" id="MFC3192863.1"/>
    </source>
</evidence>
<accession>A0ABV7J9H3</accession>
<evidence type="ECO:0000313" key="8">
    <source>
        <dbReference type="Proteomes" id="UP001595533"/>
    </source>
</evidence>
<evidence type="ECO:0000256" key="3">
    <source>
        <dbReference type="ARBA" id="ARBA00022964"/>
    </source>
</evidence>
<gene>
    <name evidence="7" type="ORF">ACFODZ_01290</name>
</gene>
<evidence type="ECO:0000256" key="2">
    <source>
        <dbReference type="ARBA" id="ARBA00022723"/>
    </source>
</evidence>
<dbReference type="GO" id="GO:0051213">
    <property type="term" value="F:dioxygenase activity"/>
    <property type="evidence" value="ECO:0007669"/>
    <property type="project" value="UniProtKB-KW"/>
</dbReference>
<dbReference type="InterPro" id="IPR005123">
    <property type="entry name" value="Oxoglu/Fe-dep_dioxygenase_dom"/>
</dbReference>
<keyword evidence="2" id="KW-0479">Metal-binding</keyword>
<dbReference type="EMBL" id="JBHRTS010000001">
    <property type="protein sequence ID" value="MFC3192863.1"/>
    <property type="molecule type" value="Genomic_DNA"/>
</dbReference>
<organism evidence="7 8">
    <name type="scientific">Marinicella sediminis</name>
    <dbReference type="NCBI Taxonomy" id="1792834"/>
    <lineage>
        <taxon>Bacteria</taxon>
        <taxon>Pseudomonadati</taxon>
        <taxon>Pseudomonadota</taxon>
        <taxon>Gammaproteobacteria</taxon>
        <taxon>Lysobacterales</taxon>
        <taxon>Marinicellaceae</taxon>
        <taxon>Marinicella</taxon>
    </lineage>
</organism>
<comment type="caution">
    <text evidence="7">The sequence shown here is derived from an EMBL/GenBank/DDBJ whole genome shotgun (WGS) entry which is preliminary data.</text>
</comment>
<name>A0ABV7J9H3_9GAMM</name>
<keyword evidence="8" id="KW-1185">Reference proteome</keyword>
<comment type="cofactor">
    <cofactor evidence="1">
        <name>Fe(2+)</name>
        <dbReference type="ChEBI" id="CHEBI:29033"/>
    </cofactor>
</comment>
<sequence length="210" mass="23724">MSDLFSQTDQLPEELIKDVYLIRSLARLDQLQPVIKQVITQAPLRFMHTPGGKRLHISMTNCGDLGWISEPNGYRYAHRDPTSGKPWPQMPDAFRQLARQAATLCGFAGFDPNACLVNHYQAGQELTAHQDKNEPDLSQPIVSVSLGMSARFQMYGDSRNGKPVEVELYDGDVMVWGRTARLIYHGVKTNRSIPHPQLGLHRFNLTLRQV</sequence>
<protein>
    <submittedName>
        <fullName evidence="7">Alpha-ketoglutarate-dependent dioxygenase AlkB</fullName>
    </submittedName>
</protein>
<dbReference type="InterPro" id="IPR037151">
    <property type="entry name" value="AlkB-like_sf"/>
</dbReference>
<dbReference type="Pfam" id="PF13532">
    <property type="entry name" value="2OG-FeII_Oxy_2"/>
    <property type="match status" value="1"/>
</dbReference>
<dbReference type="PROSITE" id="PS51471">
    <property type="entry name" value="FE2OG_OXY"/>
    <property type="match status" value="1"/>
</dbReference>
<dbReference type="PANTHER" id="PTHR16557">
    <property type="entry name" value="ALKYLATED DNA REPAIR PROTEIN ALKB-RELATED"/>
    <property type="match status" value="1"/>
</dbReference>
<evidence type="ECO:0000256" key="1">
    <source>
        <dbReference type="ARBA" id="ARBA00001954"/>
    </source>
</evidence>
<keyword evidence="4" id="KW-0560">Oxidoreductase</keyword>
<dbReference type="SUPFAM" id="SSF51197">
    <property type="entry name" value="Clavaminate synthase-like"/>
    <property type="match status" value="1"/>
</dbReference>
<keyword evidence="5" id="KW-0408">Iron</keyword>
<dbReference type="InterPro" id="IPR004574">
    <property type="entry name" value="Alkb"/>
</dbReference>
<dbReference type="Proteomes" id="UP001595533">
    <property type="component" value="Unassembled WGS sequence"/>
</dbReference>
<proteinExistence type="predicted"/>